<dbReference type="OrthoDB" id="10609936at2759"/>
<keyword evidence="1" id="KW-0175">Coiled coil</keyword>
<dbReference type="RefSeq" id="XP_007397109.1">
    <property type="nucleotide sequence ID" value="XM_007397047.1"/>
</dbReference>
<proteinExistence type="predicted"/>
<reference evidence="3 4" key="1">
    <citation type="journal article" date="2012" name="BMC Genomics">
        <title>Comparative genomics of the white-rot fungi, Phanerochaete carnosa and P. chrysosporium, to elucidate the genetic basis of the distinct wood types they colonize.</title>
        <authorList>
            <person name="Suzuki H."/>
            <person name="MacDonald J."/>
            <person name="Syed K."/>
            <person name="Salamov A."/>
            <person name="Hori C."/>
            <person name="Aerts A."/>
            <person name="Henrissat B."/>
            <person name="Wiebenga A."/>
            <person name="vanKuyk P.A."/>
            <person name="Barry K."/>
            <person name="Lindquist E."/>
            <person name="LaButti K."/>
            <person name="Lapidus A."/>
            <person name="Lucas S."/>
            <person name="Coutinho P."/>
            <person name="Gong Y."/>
            <person name="Samejima M."/>
            <person name="Mahadevan R."/>
            <person name="Abou-Zaid M."/>
            <person name="de Vries R.P."/>
            <person name="Igarashi K."/>
            <person name="Yadav J.S."/>
            <person name="Grigoriev I.V."/>
            <person name="Master E.R."/>
        </authorList>
    </citation>
    <scope>NUCLEOTIDE SEQUENCE [LARGE SCALE GENOMIC DNA]</scope>
    <source>
        <strain evidence="3 4">HHB-10118-sp</strain>
    </source>
</reference>
<gene>
    <name evidence="3" type="ORF">PHACADRAFT_258248</name>
</gene>
<organism evidence="3 4">
    <name type="scientific">Phanerochaete carnosa (strain HHB-10118-sp)</name>
    <name type="common">White-rot fungus</name>
    <name type="synonym">Peniophora carnosa</name>
    <dbReference type="NCBI Taxonomy" id="650164"/>
    <lineage>
        <taxon>Eukaryota</taxon>
        <taxon>Fungi</taxon>
        <taxon>Dikarya</taxon>
        <taxon>Basidiomycota</taxon>
        <taxon>Agaricomycotina</taxon>
        <taxon>Agaricomycetes</taxon>
        <taxon>Polyporales</taxon>
        <taxon>Phanerochaetaceae</taxon>
        <taxon>Phanerochaete</taxon>
    </lineage>
</organism>
<feature type="compositionally biased region" description="Low complexity" evidence="2">
    <location>
        <begin position="78"/>
        <end position="90"/>
    </location>
</feature>
<dbReference type="AlphaFoldDB" id="K5UWK1"/>
<feature type="region of interest" description="Disordered" evidence="2">
    <location>
        <begin position="1"/>
        <end position="244"/>
    </location>
</feature>
<feature type="compositionally biased region" description="Low complexity" evidence="2">
    <location>
        <begin position="117"/>
        <end position="126"/>
    </location>
</feature>
<evidence type="ECO:0000256" key="2">
    <source>
        <dbReference type="SAM" id="MobiDB-lite"/>
    </source>
</evidence>
<dbReference type="EMBL" id="JH930473">
    <property type="protein sequence ID" value="EKM54416.1"/>
    <property type="molecule type" value="Genomic_DNA"/>
</dbReference>
<feature type="coiled-coil region" evidence="1">
    <location>
        <begin position="270"/>
        <end position="318"/>
    </location>
</feature>
<keyword evidence="4" id="KW-1185">Reference proteome</keyword>
<feature type="compositionally biased region" description="Polar residues" evidence="2">
    <location>
        <begin position="178"/>
        <end position="200"/>
    </location>
</feature>
<name>K5UWK1_PHACS</name>
<sequence>MFQTRSNIMVGGSAVGQKRPRSYTPVSDEPQTPAKRVAYEPKTPSSSLTPKQRSKRMQAIKAGLAAASITPTKRGERASSGLSGRSAGSLKPTIDRGPYYPPFNDHFGSVNERLPDARSASSSTAAKTLQDEIDSEEEFWTSPPRPVARLPRGEFSAAGYRPGNASKSEYARNAMLTPPQSSPVRDTHLDSPSSSFQVSELLQEDPDPQESSGSALNGHAGIFKSDSENPFDVRASPARGQSDDYVISSGMQHKTVREHLAALSILPDQIEKLERKQRTAEQSAHKKQERIHELEIQVRDLEAQVMQLDKKCSNQEAVIQHLKTLIRAESASAL</sequence>
<dbReference type="GeneID" id="18917064"/>
<dbReference type="Proteomes" id="UP000008370">
    <property type="component" value="Unassembled WGS sequence"/>
</dbReference>
<dbReference type="InParanoid" id="K5UWK1"/>
<evidence type="ECO:0000313" key="3">
    <source>
        <dbReference type="EMBL" id="EKM54416.1"/>
    </source>
</evidence>
<protein>
    <submittedName>
        <fullName evidence="3">Uncharacterized protein</fullName>
    </submittedName>
</protein>
<accession>K5UWK1</accession>
<dbReference type="HOGENOM" id="CLU_831854_0_0_1"/>
<dbReference type="KEGG" id="pco:PHACADRAFT_258248"/>
<evidence type="ECO:0000256" key="1">
    <source>
        <dbReference type="SAM" id="Coils"/>
    </source>
</evidence>
<evidence type="ECO:0000313" key="4">
    <source>
        <dbReference type="Proteomes" id="UP000008370"/>
    </source>
</evidence>